<proteinExistence type="predicted"/>
<evidence type="ECO:0000313" key="1">
    <source>
        <dbReference type="EMBL" id="KIK54625.1"/>
    </source>
</evidence>
<protein>
    <submittedName>
        <fullName evidence="1">Uncharacterized protein</fullName>
    </submittedName>
</protein>
<dbReference type="HOGENOM" id="CLU_1165945_0_0_1"/>
<reference evidence="1 2" key="1">
    <citation type="submission" date="2014-04" db="EMBL/GenBank/DDBJ databases">
        <title>Evolutionary Origins and Diversification of the Mycorrhizal Mutualists.</title>
        <authorList>
            <consortium name="DOE Joint Genome Institute"/>
            <consortium name="Mycorrhizal Genomics Consortium"/>
            <person name="Kohler A."/>
            <person name="Kuo A."/>
            <person name="Nagy L.G."/>
            <person name="Floudas D."/>
            <person name="Copeland A."/>
            <person name="Barry K.W."/>
            <person name="Cichocki N."/>
            <person name="Veneault-Fourrey C."/>
            <person name="LaButti K."/>
            <person name="Lindquist E.A."/>
            <person name="Lipzen A."/>
            <person name="Lundell T."/>
            <person name="Morin E."/>
            <person name="Murat C."/>
            <person name="Riley R."/>
            <person name="Ohm R."/>
            <person name="Sun H."/>
            <person name="Tunlid A."/>
            <person name="Henrissat B."/>
            <person name="Grigoriev I.V."/>
            <person name="Hibbett D.S."/>
            <person name="Martin F."/>
        </authorList>
    </citation>
    <scope>NUCLEOTIDE SEQUENCE [LARGE SCALE GENOMIC DNA]</scope>
    <source>
        <strain evidence="1 2">FD-317 M1</strain>
    </source>
</reference>
<dbReference type="AlphaFoldDB" id="A0A0D0AVS5"/>
<gene>
    <name evidence="1" type="ORF">GYMLUDRAFT_249346</name>
</gene>
<organism evidence="1 2">
    <name type="scientific">Collybiopsis luxurians FD-317 M1</name>
    <dbReference type="NCBI Taxonomy" id="944289"/>
    <lineage>
        <taxon>Eukaryota</taxon>
        <taxon>Fungi</taxon>
        <taxon>Dikarya</taxon>
        <taxon>Basidiomycota</taxon>
        <taxon>Agaricomycotina</taxon>
        <taxon>Agaricomycetes</taxon>
        <taxon>Agaricomycetidae</taxon>
        <taxon>Agaricales</taxon>
        <taxon>Marasmiineae</taxon>
        <taxon>Omphalotaceae</taxon>
        <taxon>Collybiopsis</taxon>
        <taxon>Collybiopsis luxurians</taxon>
    </lineage>
</organism>
<dbReference type="Proteomes" id="UP000053593">
    <property type="component" value="Unassembled WGS sequence"/>
</dbReference>
<keyword evidence="2" id="KW-1185">Reference proteome</keyword>
<accession>A0A0D0AVS5</accession>
<name>A0A0D0AVS5_9AGAR</name>
<dbReference type="EMBL" id="KN834814">
    <property type="protein sequence ID" value="KIK54625.1"/>
    <property type="molecule type" value="Genomic_DNA"/>
</dbReference>
<dbReference type="OrthoDB" id="10573810at2759"/>
<evidence type="ECO:0000313" key="2">
    <source>
        <dbReference type="Proteomes" id="UP000053593"/>
    </source>
</evidence>
<sequence length="238" mass="27803">MILHDQQLLPPWPLSSSDRWKIEIAFSDLIIVRHAAWQHSPVTQDLELAVKDLAETAQKLHQYSKRFPFLPRYLLPGYHKFLEQFTHLYQCQRRFDNAHPFDYYYEWTETHLGRDRDIATPSQWTLRAQLASQSSQCYRLWPPLERDGTFIVFSDAPSVTVTRVAPFRLYPMHHGSSINDIWIPRLPEHAEYLCWRSSHEDYAPSHLSLQFSSPPFSYMLPPPPYSASGPPVYTASGC</sequence>